<dbReference type="AlphaFoldDB" id="W2YYQ5"/>
<gene>
    <name evidence="1" type="ORF">F442_12392</name>
</gene>
<evidence type="ECO:0000313" key="2">
    <source>
        <dbReference type="Proteomes" id="UP000018948"/>
    </source>
</evidence>
<organism evidence="1 2">
    <name type="scientific">Phytophthora nicotianae P10297</name>
    <dbReference type="NCBI Taxonomy" id="1317064"/>
    <lineage>
        <taxon>Eukaryota</taxon>
        <taxon>Sar</taxon>
        <taxon>Stramenopiles</taxon>
        <taxon>Oomycota</taxon>
        <taxon>Peronosporomycetes</taxon>
        <taxon>Peronosporales</taxon>
        <taxon>Peronosporaceae</taxon>
        <taxon>Phytophthora</taxon>
    </lineage>
</organism>
<name>W2YYQ5_PHYNI</name>
<dbReference type="EMBL" id="ANIY01002560">
    <property type="protein sequence ID" value="ETP40237.1"/>
    <property type="molecule type" value="Genomic_DNA"/>
</dbReference>
<protein>
    <submittedName>
        <fullName evidence="1">Uncharacterized protein</fullName>
    </submittedName>
</protein>
<proteinExistence type="predicted"/>
<reference evidence="1 2" key="1">
    <citation type="submission" date="2013-11" db="EMBL/GenBank/DDBJ databases">
        <title>The Genome Sequence of Phytophthora parasitica P10297.</title>
        <authorList>
            <consortium name="The Broad Institute Genomics Platform"/>
            <person name="Russ C."/>
            <person name="Tyler B."/>
            <person name="Panabieres F."/>
            <person name="Shan W."/>
            <person name="Tripathy S."/>
            <person name="Grunwald N."/>
            <person name="Machado M."/>
            <person name="Johnson C.S."/>
            <person name="Walker B."/>
            <person name="Young S.K."/>
            <person name="Zeng Q."/>
            <person name="Gargeya S."/>
            <person name="Fitzgerald M."/>
            <person name="Haas B."/>
            <person name="Abouelleil A."/>
            <person name="Allen A.W."/>
            <person name="Alvarado L."/>
            <person name="Arachchi H.M."/>
            <person name="Berlin A.M."/>
            <person name="Chapman S.B."/>
            <person name="Gainer-Dewar J."/>
            <person name="Goldberg J."/>
            <person name="Griggs A."/>
            <person name="Gujja S."/>
            <person name="Hansen M."/>
            <person name="Howarth C."/>
            <person name="Imamovic A."/>
            <person name="Ireland A."/>
            <person name="Larimer J."/>
            <person name="McCowan C."/>
            <person name="Murphy C."/>
            <person name="Pearson M."/>
            <person name="Poon T.W."/>
            <person name="Priest M."/>
            <person name="Roberts A."/>
            <person name="Saif S."/>
            <person name="Shea T."/>
            <person name="Sisk P."/>
            <person name="Sykes S."/>
            <person name="Wortman J."/>
            <person name="Nusbaum C."/>
            <person name="Birren B."/>
        </authorList>
    </citation>
    <scope>NUCLEOTIDE SEQUENCE [LARGE SCALE GENOMIC DNA]</scope>
    <source>
        <strain evidence="1 2">P10297</strain>
    </source>
</reference>
<sequence length="118" mass="13976">MEKQLAALLESIMHISVKAERKKKKDKRSRARYHFKQDGNFSVGDYVLRSRVNEKLHANKLRIMWVGQYRVMASTDYYFTAEYLVNGGIMNVHPLRIKFYARLKIRRSYSTTSLSRDV</sequence>
<accession>W2YYQ5</accession>
<comment type="caution">
    <text evidence="1">The sequence shown here is derived from an EMBL/GenBank/DDBJ whole genome shotgun (WGS) entry which is preliminary data.</text>
</comment>
<dbReference type="Proteomes" id="UP000018948">
    <property type="component" value="Unassembled WGS sequence"/>
</dbReference>
<evidence type="ECO:0000313" key="1">
    <source>
        <dbReference type="EMBL" id="ETP40237.1"/>
    </source>
</evidence>